<dbReference type="AlphaFoldDB" id="A0AAE3P4W5"/>
<keyword evidence="5" id="KW-1185">Reference proteome</keyword>
<dbReference type="SUPFAM" id="SSF49344">
    <property type="entry name" value="CBD9-like"/>
    <property type="match status" value="1"/>
</dbReference>
<reference evidence="4" key="1">
    <citation type="submission" date="2023-03" db="EMBL/GenBank/DDBJ databases">
        <title>Stygiobacter electus gen. nov., sp. nov., facultatively anaerobic thermotolerant bacterium of the class Ignavibacteria from a well of Yessentuki mineral water deposit.</title>
        <authorList>
            <person name="Podosokorskaya O.A."/>
            <person name="Elcheninov A.G."/>
            <person name="Petrova N.F."/>
            <person name="Zavarzina D.G."/>
            <person name="Kublanov I.V."/>
            <person name="Merkel A.Y."/>
        </authorList>
    </citation>
    <scope>NUCLEOTIDE SEQUENCE</scope>
    <source>
        <strain evidence="4">09-Me</strain>
    </source>
</reference>
<dbReference type="Proteomes" id="UP001221302">
    <property type="component" value="Unassembled WGS sequence"/>
</dbReference>
<protein>
    <submittedName>
        <fullName evidence="4">Sugar-binding protein</fullName>
    </submittedName>
</protein>
<accession>A0AAE3P4W5</accession>
<evidence type="ECO:0000313" key="5">
    <source>
        <dbReference type="Proteomes" id="UP001221302"/>
    </source>
</evidence>
<dbReference type="GO" id="GO:0004553">
    <property type="term" value="F:hydrolase activity, hydrolyzing O-glycosyl compounds"/>
    <property type="evidence" value="ECO:0007669"/>
    <property type="project" value="InterPro"/>
</dbReference>
<dbReference type="EMBL" id="JARGDL010000025">
    <property type="protein sequence ID" value="MDF1613060.1"/>
    <property type="molecule type" value="Genomic_DNA"/>
</dbReference>
<evidence type="ECO:0000313" key="4">
    <source>
        <dbReference type="EMBL" id="MDF1613060.1"/>
    </source>
</evidence>
<feature type="chain" id="PRO_5042246105" evidence="1">
    <location>
        <begin position="21"/>
        <end position="835"/>
    </location>
</feature>
<feature type="signal peptide" evidence="1">
    <location>
        <begin position="1"/>
        <end position="20"/>
    </location>
</feature>
<dbReference type="Pfam" id="PF18962">
    <property type="entry name" value="Por_Secre_tail"/>
    <property type="match status" value="1"/>
</dbReference>
<dbReference type="InterPro" id="IPR010502">
    <property type="entry name" value="Carb-bd_dom_fam9"/>
</dbReference>
<dbReference type="Pfam" id="PF06452">
    <property type="entry name" value="CBM9_1"/>
    <property type="match status" value="1"/>
</dbReference>
<feature type="domain" description="Secretion system C-terminal sorting" evidence="3">
    <location>
        <begin position="757"/>
        <end position="831"/>
    </location>
</feature>
<dbReference type="SUPFAM" id="SSF49785">
    <property type="entry name" value="Galactose-binding domain-like"/>
    <property type="match status" value="1"/>
</dbReference>
<dbReference type="RefSeq" id="WP_321536830.1">
    <property type="nucleotide sequence ID" value="NZ_JARGDL010000025.1"/>
</dbReference>
<dbReference type="InterPro" id="IPR008979">
    <property type="entry name" value="Galactose-bd-like_sf"/>
</dbReference>
<gene>
    <name evidence="4" type="ORF">P0M35_12920</name>
</gene>
<dbReference type="Gene3D" id="2.60.40.10">
    <property type="entry name" value="Immunoglobulins"/>
    <property type="match status" value="1"/>
</dbReference>
<dbReference type="Gene3D" id="2.60.40.1190">
    <property type="match status" value="1"/>
</dbReference>
<evidence type="ECO:0000256" key="1">
    <source>
        <dbReference type="SAM" id="SignalP"/>
    </source>
</evidence>
<dbReference type="GO" id="GO:0016052">
    <property type="term" value="P:carbohydrate catabolic process"/>
    <property type="evidence" value="ECO:0007669"/>
    <property type="project" value="InterPro"/>
</dbReference>
<name>A0AAE3P4W5_9BACT</name>
<dbReference type="GO" id="GO:0030246">
    <property type="term" value="F:carbohydrate binding"/>
    <property type="evidence" value="ECO:0007669"/>
    <property type="project" value="InterPro"/>
</dbReference>
<proteinExistence type="predicted"/>
<sequence>MKKILFILVVLFLQSISAQMVENFDGGWTNWYDEWMNNGSSINRTYDTKIKIEGTASLKLEWVMKAEDWGGGISFARALEAGEYIDMSAYDTLSISYYVEKPAKTKNCYIALILRDNPITSLYEADMSDVELWRHQIHGVLEDNVPGWHTKKFALKTVGNPLDPSPADWMTGFNMQGRNHQNNKLDWDYIRGFYIEIDTDTAYTVDQGIIYLDNMILSGSRATPLVLFNGKTTPNNVSFSTGWSGSAEYTTEQDYDNANTGSIKWTGGKDADGGGWDGVWFDLKKPHKLGELMKTDTLQFAIKAPAGFGNLWIAFADDDTDGDGPDRMFQNVYYLDENKIGGYNNSWKLIKIPLKDFHPGGSWDKDRIPGSLDSNRVIQFRIEGDGQNIENKIVYLDNIWTGNFVRDIIAPAAPQVQLYASQDYYNNITWTDVPGEKQEIYRIYASKSPITNLNAEGVEVVKLGVAEGVQSAIHSLKYPLVDKDVTYYYAVVCVDNSGNESAPGLAGPLTNKAKGISVISDKAPTNFSADGNLKEWANIKPFRMYKSDLSGHVVDNMPVDNDADLSVNAYLAVDNENLYIAFDVNDDIVSVNPKLGPWENDSPDLFIGLYNQVKLPHTSYRRGKEPDFRLIFDKYRLVCGNPWVDSLMFPGKNYYWSEKFPSGYIVEAKVPWKMFSSIAGDSLFQPKTGMKIPLDLAVNDADATGSREGMITLSSANNDNSYNDVSAWTYTWIGDKTTVDVKEQPNLILSYSLSQNYPNPFNPTTQINYTIPKSGFVSLKVYDMLGREVATLVNKNQNSGSYEITFNASKLSTGVYFYKLVAGDYTSIKKMLLVK</sequence>
<keyword evidence="1" id="KW-0732">Signal</keyword>
<evidence type="ECO:0000259" key="2">
    <source>
        <dbReference type="Pfam" id="PF06452"/>
    </source>
</evidence>
<dbReference type="InterPro" id="IPR013783">
    <property type="entry name" value="Ig-like_fold"/>
</dbReference>
<dbReference type="InterPro" id="IPR026444">
    <property type="entry name" value="Secre_tail"/>
</dbReference>
<dbReference type="Gene3D" id="2.60.40.4070">
    <property type="match status" value="1"/>
</dbReference>
<dbReference type="Gene3D" id="2.60.120.430">
    <property type="entry name" value="Galactose-binding lectin"/>
    <property type="match status" value="1"/>
</dbReference>
<organism evidence="4 5">
    <name type="scientific">Stygiobacter electus</name>
    <dbReference type="NCBI Taxonomy" id="3032292"/>
    <lineage>
        <taxon>Bacteria</taxon>
        <taxon>Pseudomonadati</taxon>
        <taxon>Ignavibacteriota</taxon>
        <taxon>Ignavibacteria</taxon>
        <taxon>Ignavibacteriales</taxon>
        <taxon>Melioribacteraceae</taxon>
        <taxon>Stygiobacter</taxon>
    </lineage>
</organism>
<evidence type="ECO:0000259" key="3">
    <source>
        <dbReference type="Pfam" id="PF18962"/>
    </source>
</evidence>
<dbReference type="NCBIfam" id="TIGR04183">
    <property type="entry name" value="Por_Secre_tail"/>
    <property type="match status" value="1"/>
</dbReference>
<feature type="domain" description="Carbohydrate-binding" evidence="2">
    <location>
        <begin position="560"/>
        <end position="728"/>
    </location>
</feature>
<comment type="caution">
    <text evidence="4">The sequence shown here is derived from an EMBL/GenBank/DDBJ whole genome shotgun (WGS) entry which is preliminary data.</text>
</comment>